<evidence type="ECO:0000313" key="4">
    <source>
        <dbReference type="EMBL" id="RFO98022.1"/>
    </source>
</evidence>
<dbReference type="Proteomes" id="UP000260665">
    <property type="component" value="Unassembled WGS sequence"/>
</dbReference>
<evidence type="ECO:0000256" key="1">
    <source>
        <dbReference type="SAM" id="MobiDB-lite"/>
    </source>
</evidence>
<evidence type="ECO:0000313" key="5">
    <source>
        <dbReference type="Proteomes" id="UP000260665"/>
    </source>
</evidence>
<evidence type="ECO:0000259" key="3">
    <source>
        <dbReference type="Pfam" id="PF08750"/>
    </source>
</evidence>
<gene>
    <name evidence="4" type="ORF">DIC66_04675</name>
</gene>
<dbReference type="Pfam" id="PF08750">
    <property type="entry name" value="CNP1"/>
    <property type="match status" value="1"/>
</dbReference>
<dbReference type="EMBL" id="QFZK01000002">
    <property type="protein sequence ID" value="RFO98022.1"/>
    <property type="molecule type" value="Genomic_DNA"/>
</dbReference>
<reference evidence="4 5" key="1">
    <citation type="submission" date="2018-05" db="EMBL/GenBank/DDBJ databases">
        <title>Rhodoferax soyangensis sp.nov., isolated from an oligotrophic freshwater lake.</title>
        <authorList>
            <person name="Park M."/>
        </authorList>
    </citation>
    <scope>NUCLEOTIDE SEQUENCE [LARGE SCALE GENOMIC DNA]</scope>
    <source>
        <strain evidence="4 5">IMCC26218</strain>
    </source>
</reference>
<feature type="signal peptide" evidence="2">
    <location>
        <begin position="1"/>
        <end position="31"/>
    </location>
</feature>
<organism evidence="4 5">
    <name type="scientific">Rhodoferax lacus</name>
    <dbReference type="NCBI Taxonomy" id="2184758"/>
    <lineage>
        <taxon>Bacteria</taxon>
        <taxon>Pseudomonadati</taxon>
        <taxon>Pseudomonadota</taxon>
        <taxon>Betaproteobacteria</taxon>
        <taxon>Burkholderiales</taxon>
        <taxon>Comamonadaceae</taxon>
        <taxon>Rhodoferax</taxon>
    </lineage>
</organism>
<keyword evidence="2" id="KW-0732">Signal</keyword>
<dbReference type="InterPro" id="IPR014861">
    <property type="entry name" value="CNP1-like_dom"/>
</dbReference>
<accession>A0A3E1RG75</accession>
<feature type="chain" id="PRO_5017601282" description="CNP1-like uncharacterized domain-containing protein" evidence="2">
    <location>
        <begin position="32"/>
        <end position="182"/>
    </location>
</feature>
<feature type="region of interest" description="Disordered" evidence="1">
    <location>
        <begin position="35"/>
        <end position="55"/>
    </location>
</feature>
<name>A0A3E1RG75_9BURK</name>
<sequence>MATSRIPMSNNNLARLTLACMLALSGTCSLAQSGNGTDNPDWAEEATPPPPAFSKDRLIPIDMPSYVSIKVGVDPETIAVGSDGVVRYVIVMANATGSTNAVYEGIRCVTDEVKTYARLNASGAWVTQAKTDWKPVNDNMPSRHAQAFARQGGCQSRLATSKQEIIDALRSGQKPGLGKRSN</sequence>
<dbReference type="AlphaFoldDB" id="A0A3E1RG75"/>
<proteinExistence type="predicted"/>
<keyword evidence="5" id="KW-1185">Reference proteome</keyword>
<evidence type="ECO:0000256" key="2">
    <source>
        <dbReference type="SAM" id="SignalP"/>
    </source>
</evidence>
<comment type="caution">
    <text evidence="4">The sequence shown here is derived from an EMBL/GenBank/DDBJ whole genome shotgun (WGS) entry which is preliminary data.</text>
</comment>
<protein>
    <recommendedName>
        <fullName evidence="3">CNP1-like uncharacterized domain-containing protein</fullName>
    </recommendedName>
</protein>
<feature type="domain" description="CNP1-like uncharacterised" evidence="3">
    <location>
        <begin position="38"/>
        <end position="170"/>
    </location>
</feature>